<dbReference type="OrthoDB" id="298084at2759"/>
<comment type="caution">
    <text evidence="1">The sequence shown here is derived from an EMBL/GenBank/DDBJ whole genome shotgun (WGS) entry which is preliminary data.</text>
</comment>
<evidence type="ECO:0000313" key="1">
    <source>
        <dbReference type="EMBL" id="CAG8652955.1"/>
    </source>
</evidence>
<dbReference type="Proteomes" id="UP000789405">
    <property type="component" value="Unassembled WGS sequence"/>
</dbReference>
<name>A0A9N9DZI1_9GLOM</name>
<sequence>MRFTYIYTGTLDLTNQSGFDLLDILVTADELILDKLINYVQKYIIKRETDWLVANLIDVLHTVFDLQSCNRIQDYIMNSICTDPNLLFGLDVFPTIEEDIFLRIIKRDDLNLKEIDIWNRLVDWGTLKLAASHEKSVEIDIMNCDDDFISFKKILDPFLSYIRFYELSSEEFYNCKPQYSILLPRHGNVYIDSAIIGRKHSVIISSWIEKKSEKLSCKFLLSYRGTRDKFSLSTVYSKCENIVASLVLIKIKDSPSSWKVVHRKRTCLEQVQWASTKNSRVENRNKAIYNRSNLDEFWFNFGGGDLTLNGKSGTCSKCNYEKEILDNNFFIPEEIEIFEVQGPTG</sequence>
<dbReference type="EMBL" id="CAJVPY010005922">
    <property type="protein sequence ID" value="CAG8652955.1"/>
    <property type="molecule type" value="Genomic_DNA"/>
</dbReference>
<accession>A0A9N9DZI1</accession>
<dbReference type="InterPro" id="IPR011333">
    <property type="entry name" value="SKP1/BTB/POZ_sf"/>
</dbReference>
<keyword evidence="2" id="KW-1185">Reference proteome</keyword>
<gene>
    <name evidence="1" type="ORF">DERYTH_LOCUS10282</name>
</gene>
<organism evidence="1 2">
    <name type="scientific">Dentiscutata erythropus</name>
    <dbReference type="NCBI Taxonomy" id="1348616"/>
    <lineage>
        <taxon>Eukaryota</taxon>
        <taxon>Fungi</taxon>
        <taxon>Fungi incertae sedis</taxon>
        <taxon>Mucoromycota</taxon>
        <taxon>Glomeromycotina</taxon>
        <taxon>Glomeromycetes</taxon>
        <taxon>Diversisporales</taxon>
        <taxon>Gigasporaceae</taxon>
        <taxon>Dentiscutata</taxon>
    </lineage>
</organism>
<reference evidence="1" key="1">
    <citation type="submission" date="2021-06" db="EMBL/GenBank/DDBJ databases">
        <authorList>
            <person name="Kallberg Y."/>
            <person name="Tangrot J."/>
            <person name="Rosling A."/>
        </authorList>
    </citation>
    <scope>NUCLEOTIDE SEQUENCE</scope>
    <source>
        <strain evidence="1">MA453B</strain>
    </source>
</reference>
<evidence type="ECO:0000313" key="2">
    <source>
        <dbReference type="Proteomes" id="UP000789405"/>
    </source>
</evidence>
<dbReference type="Gene3D" id="3.30.710.10">
    <property type="entry name" value="Potassium Channel Kv1.1, Chain A"/>
    <property type="match status" value="1"/>
</dbReference>
<dbReference type="AlphaFoldDB" id="A0A9N9DZI1"/>
<proteinExistence type="predicted"/>
<protein>
    <submittedName>
        <fullName evidence="1">18794_t:CDS:1</fullName>
    </submittedName>
</protein>